<keyword evidence="1" id="KW-1133">Transmembrane helix</keyword>
<keyword evidence="3" id="KW-1185">Reference proteome</keyword>
<dbReference type="RefSeq" id="WP_189448417.1">
    <property type="nucleotide sequence ID" value="NZ_BMXY01000001.1"/>
</dbReference>
<keyword evidence="1" id="KW-0472">Membrane</keyword>
<evidence type="ECO:0008006" key="4">
    <source>
        <dbReference type="Google" id="ProtNLM"/>
    </source>
</evidence>
<reference evidence="3" key="1">
    <citation type="journal article" date="2019" name="Int. J. Syst. Evol. Microbiol.">
        <title>The Global Catalogue of Microorganisms (GCM) 10K type strain sequencing project: providing services to taxonomists for standard genome sequencing and annotation.</title>
        <authorList>
            <consortium name="The Broad Institute Genomics Platform"/>
            <consortium name="The Broad Institute Genome Sequencing Center for Infectious Disease"/>
            <person name="Wu L."/>
            <person name="Ma J."/>
        </authorList>
    </citation>
    <scope>NUCLEOTIDE SEQUENCE [LARGE SCALE GENOMIC DNA]</scope>
    <source>
        <strain evidence="3">KCTC 22558</strain>
    </source>
</reference>
<feature type="transmembrane region" description="Helical" evidence="1">
    <location>
        <begin position="18"/>
        <end position="37"/>
    </location>
</feature>
<comment type="caution">
    <text evidence="2">The sequence shown here is derived from an EMBL/GenBank/DDBJ whole genome shotgun (WGS) entry which is preliminary data.</text>
</comment>
<feature type="transmembrane region" description="Helical" evidence="1">
    <location>
        <begin position="43"/>
        <end position="61"/>
    </location>
</feature>
<dbReference type="Proteomes" id="UP000643403">
    <property type="component" value="Unassembled WGS sequence"/>
</dbReference>
<evidence type="ECO:0000313" key="2">
    <source>
        <dbReference type="EMBL" id="GGZ62285.1"/>
    </source>
</evidence>
<accession>A0ABQ3BZ34</accession>
<evidence type="ECO:0000313" key="3">
    <source>
        <dbReference type="Proteomes" id="UP000643403"/>
    </source>
</evidence>
<proteinExistence type="predicted"/>
<evidence type="ECO:0000256" key="1">
    <source>
        <dbReference type="SAM" id="Phobius"/>
    </source>
</evidence>
<name>A0ABQ3BZ34_9GAMM</name>
<keyword evidence="1" id="KW-0812">Transmembrane</keyword>
<dbReference type="EMBL" id="BMXY01000001">
    <property type="protein sequence ID" value="GGZ62285.1"/>
    <property type="molecule type" value="Genomic_DNA"/>
</dbReference>
<sequence>MPHSVESTPRRASRGWRIAVATAPLGLCTGCNMLGAMFDEHPLGGIAFVVVAVAALGFLVSRGARRR</sequence>
<protein>
    <recommendedName>
        <fullName evidence="4">Mercuric ion transport protein</fullName>
    </recommendedName>
</protein>
<gene>
    <name evidence="2" type="ORF">GCM10008101_15550</name>
</gene>
<organism evidence="2 3">
    <name type="scientific">Cognatilysobacter xinjiangensis</name>
    <dbReference type="NCBI Taxonomy" id="546892"/>
    <lineage>
        <taxon>Bacteria</taxon>
        <taxon>Pseudomonadati</taxon>
        <taxon>Pseudomonadota</taxon>
        <taxon>Gammaproteobacteria</taxon>
        <taxon>Lysobacterales</taxon>
        <taxon>Lysobacteraceae</taxon>
        <taxon>Cognatilysobacter</taxon>
    </lineage>
</organism>